<protein>
    <recommendedName>
        <fullName evidence="1">YopX protein domain-containing protein</fullName>
    </recommendedName>
</protein>
<dbReference type="EMBL" id="LAZR01046256">
    <property type="protein sequence ID" value="KKK96961.1"/>
    <property type="molecule type" value="Genomic_DNA"/>
</dbReference>
<dbReference type="InterPro" id="IPR023385">
    <property type="entry name" value="YopX-like_C"/>
</dbReference>
<name>A0A0F9CK05_9ZZZZ</name>
<sequence>MRESNPEQREIKFRQPRYYKGKFIDWFYWGFLDGGFTAPLAHNVPNFEYTGLHDKNGKEIYEGDIVRVKGQYIDWENFAITQYFGGAWGLENGEEYLRDIISPSALRYNPETGKPIYTEIEVIGNIYKNPKF</sequence>
<gene>
    <name evidence="2" type="ORF">LCGC14_2657510</name>
</gene>
<evidence type="ECO:0000259" key="1">
    <source>
        <dbReference type="Pfam" id="PF09643"/>
    </source>
</evidence>
<accession>A0A0F9CK05</accession>
<evidence type="ECO:0000313" key="2">
    <source>
        <dbReference type="EMBL" id="KKK96961.1"/>
    </source>
</evidence>
<proteinExistence type="predicted"/>
<dbReference type="InterPro" id="IPR019096">
    <property type="entry name" value="YopX_protein"/>
</dbReference>
<comment type="caution">
    <text evidence="2">The sequence shown here is derived from an EMBL/GenBank/DDBJ whole genome shotgun (WGS) entry which is preliminary data.</text>
</comment>
<reference evidence="2" key="1">
    <citation type="journal article" date="2015" name="Nature">
        <title>Complex archaea that bridge the gap between prokaryotes and eukaryotes.</title>
        <authorList>
            <person name="Spang A."/>
            <person name="Saw J.H."/>
            <person name="Jorgensen S.L."/>
            <person name="Zaremba-Niedzwiedzka K."/>
            <person name="Martijn J."/>
            <person name="Lind A.E."/>
            <person name="van Eijk R."/>
            <person name="Schleper C."/>
            <person name="Guy L."/>
            <person name="Ettema T.J."/>
        </authorList>
    </citation>
    <scope>NUCLEOTIDE SEQUENCE</scope>
</reference>
<feature type="domain" description="YopX protein" evidence="1">
    <location>
        <begin position="47"/>
        <end position="131"/>
    </location>
</feature>
<dbReference type="SUPFAM" id="SSF159006">
    <property type="entry name" value="YopX-like"/>
    <property type="match status" value="1"/>
</dbReference>
<dbReference type="AlphaFoldDB" id="A0A0F9CK05"/>
<organism evidence="2">
    <name type="scientific">marine sediment metagenome</name>
    <dbReference type="NCBI Taxonomy" id="412755"/>
    <lineage>
        <taxon>unclassified sequences</taxon>
        <taxon>metagenomes</taxon>
        <taxon>ecological metagenomes</taxon>
    </lineage>
</organism>
<dbReference type="Pfam" id="PF09643">
    <property type="entry name" value="YopX"/>
    <property type="match status" value="1"/>
</dbReference>
<dbReference type="Gene3D" id="2.30.30.290">
    <property type="entry name" value="YopX-like domains"/>
    <property type="match status" value="1"/>
</dbReference>